<feature type="domain" description="EGF-like" evidence="5 6">
    <location>
        <begin position="157"/>
        <end position="168"/>
    </location>
</feature>
<feature type="domain" description="EGF-like" evidence="5 6">
    <location>
        <begin position="554"/>
        <end position="565"/>
    </location>
</feature>
<name>A0ABY7FAH6_MYAAR</name>
<dbReference type="PANTHER" id="PTHR12916:SF13">
    <property type="entry name" value="SUSHI, VON WILLEBRAND FACTOR TYPE A, EGF AND PENTRAXIN DOMAIN-CONTAINING PROTEIN 1-LIKE"/>
    <property type="match status" value="1"/>
</dbReference>
<dbReference type="SUPFAM" id="SSF57196">
    <property type="entry name" value="EGF/Laminin"/>
    <property type="match status" value="6"/>
</dbReference>
<feature type="transmembrane region" description="Helical" evidence="4">
    <location>
        <begin position="759"/>
        <end position="785"/>
    </location>
</feature>
<evidence type="ECO:0000256" key="1">
    <source>
        <dbReference type="ARBA" id="ARBA00022536"/>
    </source>
</evidence>
<keyword evidence="8" id="KW-1185">Reference proteome</keyword>
<accession>A0ABY7FAH6</accession>
<dbReference type="InterPro" id="IPR000742">
    <property type="entry name" value="EGF"/>
</dbReference>
<feature type="domain" description="EGF-like" evidence="5 6">
    <location>
        <begin position="119"/>
        <end position="130"/>
    </location>
</feature>
<feature type="domain" description="EGF-like" evidence="5 6">
    <location>
        <begin position="648"/>
        <end position="659"/>
    </location>
</feature>
<dbReference type="PROSITE" id="PS00010">
    <property type="entry name" value="ASX_HYDROXYL"/>
    <property type="match status" value="13"/>
</dbReference>
<dbReference type="InterPro" id="IPR001881">
    <property type="entry name" value="EGF-like_Ca-bd_dom"/>
</dbReference>
<dbReference type="PROSITE" id="PS01187">
    <property type="entry name" value="EGF_CA"/>
    <property type="match status" value="5"/>
</dbReference>
<keyword evidence="2" id="KW-0677">Repeat</keyword>
<dbReference type="PRINTS" id="PR00010">
    <property type="entry name" value="EGFBLOOD"/>
</dbReference>
<evidence type="ECO:0000259" key="6">
    <source>
        <dbReference type="PROSITE" id="PS01186"/>
    </source>
</evidence>
<feature type="domain" description="EGF-like" evidence="5 6">
    <location>
        <begin position="440"/>
        <end position="451"/>
    </location>
</feature>
<proteinExistence type="predicted"/>
<feature type="domain" description="EGF-like" evidence="5 6">
    <location>
        <begin position="516"/>
        <end position="527"/>
    </location>
</feature>
<feature type="domain" description="EGF-like" evidence="5 6">
    <location>
        <begin position="29"/>
        <end position="40"/>
    </location>
</feature>
<feature type="domain" description="EGF-like" evidence="5 6">
    <location>
        <begin position="195"/>
        <end position="206"/>
    </location>
</feature>
<feature type="domain" description="EGF-like" evidence="5 6">
    <location>
        <begin position="592"/>
        <end position="603"/>
    </location>
</feature>
<feature type="domain" description="EGF-like" evidence="5 6">
    <location>
        <begin position="258"/>
        <end position="269"/>
    </location>
</feature>
<keyword evidence="1" id="KW-0245">EGF-like domain</keyword>
<gene>
    <name evidence="7" type="ORF">MAR_001015</name>
</gene>
<dbReference type="PROSITE" id="PS01186">
    <property type="entry name" value="EGF_2"/>
    <property type="match status" value="15"/>
</dbReference>
<dbReference type="InterPro" id="IPR018097">
    <property type="entry name" value="EGF_Ca-bd_CS"/>
</dbReference>
<reference evidence="7" key="1">
    <citation type="submission" date="2022-11" db="EMBL/GenBank/DDBJ databases">
        <title>Centuries of genome instability and evolution in soft-shell clam transmissible cancer (bioRxiv).</title>
        <authorList>
            <person name="Hart S.F.M."/>
            <person name="Yonemitsu M.A."/>
            <person name="Giersch R.M."/>
            <person name="Beal B.F."/>
            <person name="Arriagada G."/>
            <person name="Davis B.W."/>
            <person name="Ostrander E.A."/>
            <person name="Goff S.P."/>
            <person name="Metzger M.J."/>
        </authorList>
    </citation>
    <scope>NUCLEOTIDE SEQUENCE</scope>
    <source>
        <strain evidence="7">MELC-2E11</strain>
        <tissue evidence="7">Siphon/mantle</tissue>
    </source>
</reference>
<dbReference type="Pfam" id="PF00008">
    <property type="entry name" value="EGF"/>
    <property type="match status" value="14"/>
</dbReference>
<keyword evidence="4" id="KW-1133">Transmembrane helix</keyword>
<dbReference type="Proteomes" id="UP001164746">
    <property type="component" value="Chromosome 11"/>
</dbReference>
<protein>
    <submittedName>
        <fullName evidence="7">FBP1-like protein</fullName>
    </submittedName>
</protein>
<dbReference type="SMART" id="SM00181">
    <property type="entry name" value="EGF"/>
    <property type="match status" value="15"/>
</dbReference>
<feature type="domain" description="EGF-like" evidence="5 6">
    <location>
        <begin position="67"/>
        <end position="78"/>
    </location>
</feature>
<evidence type="ECO:0000256" key="4">
    <source>
        <dbReference type="SAM" id="Phobius"/>
    </source>
</evidence>
<dbReference type="InterPro" id="IPR009030">
    <property type="entry name" value="Growth_fac_rcpt_cys_sf"/>
</dbReference>
<dbReference type="SMART" id="SM00289">
    <property type="entry name" value="WR1"/>
    <property type="match status" value="10"/>
</dbReference>
<dbReference type="CDD" id="cd00054">
    <property type="entry name" value="EGF_CA"/>
    <property type="match status" value="14"/>
</dbReference>
<dbReference type="SUPFAM" id="SSF57184">
    <property type="entry name" value="Growth factor receptor domain"/>
    <property type="match status" value="3"/>
</dbReference>
<evidence type="ECO:0000313" key="7">
    <source>
        <dbReference type="EMBL" id="WAR19177.1"/>
    </source>
</evidence>
<feature type="domain" description="EGF-like" evidence="5 6">
    <location>
        <begin position="326"/>
        <end position="337"/>
    </location>
</feature>
<dbReference type="EMBL" id="CP111022">
    <property type="protein sequence ID" value="WAR19177.1"/>
    <property type="molecule type" value="Genomic_DNA"/>
</dbReference>
<feature type="domain" description="EGF-like" evidence="5 6">
    <location>
        <begin position="478"/>
        <end position="489"/>
    </location>
</feature>
<evidence type="ECO:0000256" key="3">
    <source>
        <dbReference type="ARBA" id="ARBA00023157"/>
    </source>
</evidence>
<dbReference type="InterPro" id="IPR000152">
    <property type="entry name" value="EGF-type_Asp/Asn_hydroxyl_site"/>
</dbReference>
<sequence>MLNEDINECTSNPCGLNGTCIDLLGAFNCSCALGWSGIACKTAVNGCDTAPCQNDAQCYTDKDLYYCTCNAGFSGAHCDIPLILIFCTLVFLLKGINNCSSNPCHNAATCIDTVNSYSCNCTTGYTGNNCEKNIDECASNPCQNGATCADAVNRYSCECAVGYTGDKCETNIDECSSNPCQNGATCVNAVNRYSCECAVGYTGDKCETISICLNSLYPSLSLWTHYALVLFTSDIDECSSNPCQNGATCVDAVNRYNCECAVGYTGDTCETSRLLLQFQFVSTRYILVCRYVHITLLVSLSDIDECSSNPCQNGATCVNAVNRYSCECAVGYTGDKCETNIDECSSNPCQNGAICVDAVNGYNCECAVGYTGDKCETNIDECSSNPCQNGATCADAVNRYSCECAVGYTGDKCETNIDECSSNPCQNGATCADAVNRYSCECAVGYTGDKCETNIDECSSNPCQNGATCVDAVNRYNCECAVGYTGDKCETNIDECSSNPCHNGATCADAVYRYNCECAVGYTGDKCATNIDECSSNPCQNGATCVDAVNGYNCECAVGYTGDKCETKNGDCSLDPCRNGATCVGAMNRYNCECAVGYTGNHCETIYTRRSLTIHYALVLFTSDIDECSSNPCQNGATCVDSVNRYSCECAVGYTGDKCETNIDECSSNPCQNGATFVDSVNRYNCDVEGIKLDITVNIPREDLRQVDFDDHATFVKWATDVKEEIKKKYSQSMNSHLKDILIHSLSKHNEEPAGGVQMVVVVSLGIGITVGLFILVGTITCCMIRARKQRSKKQRNEMFDAPMNPDRGAHNAVYSVNSIDAPDASNQMDE</sequence>
<dbReference type="PANTHER" id="PTHR12916">
    <property type="entry name" value="CYTOCHROME C OXIDASE POLYPEPTIDE VIC-2"/>
    <property type="match status" value="1"/>
</dbReference>
<evidence type="ECO:0000313" key="8">
    <source>
        <dbReference type="Proteomes" id="UP001164746"/>
    </source>
</evidence>
<evidence type="ECO:0000259" key="5">
    <source>
        <dbReference type="PROSITE" id="PS00022"/>
    </source>
</evidence>
<keyword evidence="4" id="KW-0472">Membrane</keyword>
<organism evidence="7 8">
    <name type="scientific">Mya arenaria</name>
    <name type="common">Soft-shell clam</name>
    <dbReference type="NCBI Taxonomy" id="6604"/>
    <lineage>
        <taxon>Eukaryota</taxon>
        <taxon>Metazoa</taxon>
        <taxon>Spiralia</taxon>
        <taxon>Lophotrochozoa</taxon>
        <taxon>Mollusca</taxon>
        <taxon>Bivalvia</taxon>
        <taxon>Autobranchia</taxon>
        <taxon>Heteroconchia</taxon>
        <taxon>Euheterodonta</taxon>
        <taxon>Imparidentia</taxon>
        <taxon>Neoheterodontei</taxon>
        <taxon>Myida</taxon>
        <taxon>Myoidea</taxon>
        <taxon>Myidae</taxon>
        <taxon>Mya</taxon>
    </lineage>
</organism>
<keyword evidence="4" id="KW-0812">Transmembrane</keyword>
<dbReference type="PROSITE" id="PS00022">
    <property type="entry name" value="EGF_1"/>
    <property type="match status" value="15"/>
</dbReference>
<dbReference type="Gene3D" id="2.10.25.10">
    <property type="entry name" value="Laminin"/>
    <property type="match status" value="16"/>
</dbReference>
<feature type="domain" description="EGF-like" evidence="5 6">
    <location>
        <begin position="402"/>
        <end position="413"/>
    </location>
</feature>
<dbReference type="SMART" id="SM00179">
    <property type="entry name" value="EGF_CA"/>
    <property type="match status" value="16"/>
</dbReference>
<dbReference type="InterPro" id="IPR006150">
    <property type="entry name" value="Cys_repeat_1"/>
</dbReference>
<keyword evidence="3" id="KW-1015">Disulfide bond</keyword>
<feature type="domain" description="EGF-like" evidence="5 6">
    <location>
        <begin position="364"/>
        <end position="375"/>
    </location>
</feature>
<evidence type="ECO:0000256" key="2">
    <source>
        <dbReference type="ARBA" id="ARBA00022737"/>
    </source>
</evidence>